<dbReference type="InterPro" id="IPR022837">
    <property type="entry name" value="MsrQ-like"/>
</dbReference>
<keyword evidence="4 7" id="KW-1133">Transmembrane helix</keyword>
<dbReference type="PANTHER" id="PTHR36964">
    <property type="entry name" value="PROTEIN-METHIONINE-SULFOXIDE REDUCTASE HEME-BINDING SUBUNIT MSRQ"/>
    <property type="match status" value="1"/>
</dbReference>
<dbReference type="GO" id="GO:0020037">
    <property type="term" value="F:heme binding"/>
    <property type="evidence" value="ECO:0007669"/>
    <property type="project" value="TreeGrafter"/>
</dbReference>
<feature type="domain" description="Ferric oxidoreductase" evidence="8">
    <location>
        <begin position="39"/>
        <end position="151"/>
    </location>
</feature>
<dbReference type="GO" id="GO:0005886">
    <property type="term" value="C:plasma membrane"/>
    <property type="evidence" value="ECO:0007669"/>
    <property type="project" value="TreeGrafter"/>
</dbReference>
<reference evidence="9 10" key="1">
    <citation type="journal article" date="2016" name="Nat. Commun.">
        <title>Thousands of microbial genomes shed light on interconnected biogeochemical processes in an aquifer system.</title>
        <authorList>
            <person name="Anantharaman K."/>
            <person name="Brown C.T."/>
            <person name="Hug L.A."/>
            <person name="Sharon I."/>
            <person name="Castelle C.J."/>
            <person name="Probst A.J."/>
            <person name="Thomas B.C."/>
            <person name="Singh A."/>
            <person name="Wilkins M.J."/>
            <person name="Karaoz U."/>
            <person name="Brodie E.L."/>
            <person name="Williams K.H."/>
            <person name="Hubbard S.S."/>
            <person name="Banfield J.F."/>
        </authorList>
    </citation>
    <scope>NUCLEOTIDE SEQUENCE [LARGE SCALE GENOMIC DNA]</scope>
</reference>
<evidence type="ECO:0000256" key="4">
    <source>
        <dbReference type="ARBA" id="ARBA00022989"/>
    </source>
</evidence>
<feature type="transmembrane region" description="Helical" evidence="7">
    <location>
        <begin position="163"/>
        <end position="180"/>
    </location>
</feature>
<dbReference type="PANTHER" id="PTHR36964:SF1">
    <property type="entry name" value="PROTEIN-METHIONINE-SULFOXIDE REDUCTASE HEME-BINDING SUBUNIT MSRQ"/>
    <property type="match status" value="1"/>
</dbReference>
<evidence type="ECO:0000313" key="9">
    <source>
        <dbReference type="EMBL" id="OGH59364.1"/>
    </source>
</evidence>
<gene>
    <name evidence="9" type="ORF">A2725_00865</name>
</gene>
<evidence type="ECO:0000256" key="7">
    <source>
        <dbReference type="SAM" id="Phobius"/>
    </source>
</evidence>
<feature type="transmembrane region" description="Helical" evidence="7">
    <location>
        <begin position="77"/>
        <end position="96"/>
    </location>
</feature>
<evidence type="ECO:0000259" key="8">
    <source>
        <dbReference type="Pfam" id="PF01794"/>
    </source>
</evidence>
<proteinExistence type="predicted"/>
<keyword evidence="6 7" id="KW-0472">Membrane</keyword>
<dbReference type="Pfam" id="PF01794">
    <property type="entry name" value="Ferric_reduct"/>
    <property type="match status" value="1"/>
</dbReference>
<dbReference type="Proteomes" id="UP000177067">
    <property type="component" value="Unassembled WGS sequence"/>
</dbReference>
<evidence type="ECO:0000313" key="10">
    <source>
        <dbReference type="Proteomes" id="UP000177067"/>
    </source>
</evidence>
<dbReference type="AlphaFoldDB" id="A0A1F6LJ94"/>
<feature type="transmembrane region" description="Helical" evidence="7">
    <location>
        <begin position="108"/>
        <end position="128"/>
    </location>
</feature>
<feature type="transmembrane region" description="Helical" evidence="7">
    <location>
        <begin position="12"/>
        <end position="29"/>
    </location>
</feature>
<feature type="transmembrane region" description="Helical" evidence="7">
    <location>
        <begin position="41"/>
        <end position="65"/>
    </location>
</feature>
<keyword evidence="3 7" id="KW-0812">Transmembrane</keyword>
<evidence type="ECO:0000256" key="5">
    <source>
        <dbReference type="ARBA" id="ARBA00023004"/>
    </source>
</evidence>
<comment type="caution">
    <text evidence="9">The sequence shown here is derived from an EMBL/GenBank/DDBJ whole genome shotgun (WGS) entry which is preliminary data.</text>
</comment>
<dbReference type="InterPro" id="IPR013130">
    <property type="entry name" value="Fe3_Rdtase_TM_dom"/>
</dbReference>
<comment type="subcellular location">
    <subcellularLocation>
        <location evidence="1">Membrane</location>
        <topology evidence="1">Multi-pass membrane protein</topology>
    </subcellularLocation>
</comment>
<dbReference type="GO" id="GO:0010181">
    <property type="term" value="F:FMN binding"/>
    <property type="evidence" value="ECO:0007669"/>
    <property type="project" value="TreeGrafter"/>
</dbReference>
<dbReference type="EMBL" id="MFPS01000007">
    <property type="protein sequence ID" value="OGH59364.1"/>
    <property type="molecule type" value="Genomic_DNA"/>
</dbReference>
<name>A0A1F6LJ94_9BACT</name>
<evidence type="ECO:0000256" key="1">
    <source>
        <dbReference type="ARBA" id="ARBA00004141"/>
    </source>
</evidence>
<accession>A0A1F6LJ94</accession>
<protein>
    <recommendedName>
        <fullName evidence="8">Ferric oxidoreductase domain-containing protein</fullName>
    </recommendedName>
</protein>
<keyword evidence="5" id="KW-0408">Iron</keyword>
<keyword evidence="2" id="KW-0813">Transport</keyword>
<evidence type="ECO:0000256" key="2">
    <source>
        <dbReference type="ARBA" id="ARBA00022448"/>
    </source>
</evidence>
<evidence type="ECO:0000256" key="6">
    <source>
        <dbReference type="ARBA" id="ARBA00023136"/>
    </source>
</evidence>
<evidence type="ECO:0000256" key="3">
    <source>
        <dbReference type="ARBA" id="ARBA00022692"/>
    </source>
</evidence>
<sequence>MMQIKFRKITHLLIYYLTPVFLLILATQIKSLEFFKLLGQSALYLLGVILFVKPLAAIFKLKIFWKIVSYRRELGVLNFWLFFFHFAGMNYMYQFYKPEYWGSLGTPIYWGLVAGLGMTILTLTANNYAIKKLKKNWKKLHYSAYFVMFAAFVHVALTKQEVVKYALIFALFVILKVIEFRKIKKPTN</sequence>
<feature type="transmembrane region" description="Helical" evidence="7">
    <location>
        <begin position="140"/>
        <end position="157"/>
    </location>
</feature>
<organism evidence="9 10">
    <name type="scientific">Candidatus Magasanikbacteria bacterium RIFCSPHIGHO2_01_FULL_33_34</name>
    <dbReference type="NCBI Taxonomy" id="1798671"/>
    <lineage>
        <taxon>Bacteria</taxon>
        <taxon>Candidatus Magasanikiibacteriota</taxon>
    </lineage>
</organism>
<dbReference type="GO" id="GO:0016679">
    <property type="term" value="F:oxidoreductase activity, acting on diphenols and related substances as donors"/>
    <property type="evidence" value="ECO:0007669"/>
    <property type="project" value="TreeGrafter"/>
</dbReference>